<comment type="catalytic activity">
    <reaction evidence="18">
        <text>L-threonyl-[protein] + ATP = O-phospho-L-threonyl-[protein] + ADP + H(+)</text>
        <dbReference type="Rhea" id="RHEA:46608"/>
        <dbReference type="Rhea" id="RHEA-COMP:11060"/>
        <dbReference type="Rhea" id="RHEA-COMP:11605"/>
        <dbReference type="ChEBI" id="CHEBI:15378"/>
        <dbReference type="ChEBI" id="CHEBI:30013"/>
        <dbReference type="ChEBI" id="CHEBI:30616"/>
        <dbReference type="ChEBI" id="CHEBI:61977"/>
        <dbReference type="ChEBI" id="CHEBI:456216"/>
        <dbReference type="EC" id="2.7.11.1"/>
    </reaction>
</comment>
<dbReference type="Pfam" id="PF00069">
    <property type="entry name" value="Pkinase"/>
    <property type="match status" value="1"/>
</dbReference>
<comment type="catalytic activity">
    <reaction evidence="19">
        <text>L-seryl-[protein] + ATP = O-phospho-L-seryl-[protein] + ADP + H(+)</text>
        <dbReference type="Rhea" id="RHEA:17989"/>
        <dbReference type="Rhea" id="RHEA-COMP:9863"/>
        <dbReference type="Rhea" id="RHEA-COMP:11604"/>
        <dbReference type="ChEBI" id="CHEBI:15378"/>
        <dbReference type="ChEBI" id="CHEBI:29999"/>
        <dbReference type="ChEBI" id="CHEBI:30616"/>
        <dbReference type="ChEBI" id="CHEBI:83421"/>
        <dbReference type="ChEBI" id="CHEBI:456216"/>
        <dbReference type="EC" id="2.7.11.1"/>
    </reaction>
</comment>
<evidence type="ECO:0000256" key="10">
    <source>
        <dbReference type="ARBA" id="ARBA00022737"/>
    </source>
</evidence>
<evidence type="ECO:0000256" key="4">
    <source>
        <dbReference type="ARBA" id="ARBA00022527"/>
    </source>
</evidence>
<dbReference type="FunFam" id="1.10.510.10:FF:000358">
    <property type="entry name" value="Putative leucine-rich repeat receptor-like serine/threonine-protein kinase"/>
    <property type="match status" value="1"/>
</dbReference>
<dbReference type="PANTHER" id="PTHR48055:SF57">
    <property type="entry name" value="PROTEIN KINASE DOMAIN-CONTAINING PROTEIN"/>
    <property type="match status" value="1"/>
</dbReference>
<dbReference type="PANTHER" id="PTHR48055">
    <property type="entry name" value="LEUCINE-RICH REPEAT RECEPTOR PROTEIN KINASE EMS1"/>
    <property type="match status" value="1"/>
</dbReference>
<accession>A0AA38LM81</accession>
<proteinExistence type="predicted"/>
<dbReference type="Gene3D" id="1.10.510.10">
    <property type="entry name" value="Transferase(Phosphotransferase) domain 1"/>
    <property type="match status" value="1"/>
</dbReference>
<evidence type="ECO:0000256" key="11">
    <source>
        <dbReference type="ARBA" id="ARBA00022741"/>
    </source>
</evidence>
<keyword evidence="11" id="KW-0547">Nucleotide-binding</keyword>
<evidence type="ECO:0000256" key="17">
    <source>
        <dbReference type="ARBA" id="ARBA00023180"/>
    </source>
</evidence>
<evidence type="ECO:0000256" key="6">
    <source>
        <dbReference type="ARBA" id="ARBA00022614"/>
    </source>
</evidence>
<keyword evidence="22" id="KW-1185">Reference proteome</keyword>
<keyword evidence="3" id="KW-1003">Cell membrane</keyword>
<evidence type="ECO:0000313" key="21">
    <source>
        <dbReference type="EMBL" id="KAH9330303.1"/>
    </source>
</evidence>
<dbReference type="InterPro" id="IPR051564">
    <property type="entry name" value="LRR_receptor-like_kinase"/>
</dbReference>
<keyword evidence="12" id="KW-0418">Kinase</keyword>
<evidence type="ECO:0000256" key="16">
    <source>
        <dbReference type="ARBA" id="ARBA00023170"/>
    </source>
</evidence>
<dbReference type="Proteomes" id="UP000824469">
    <property type="component" value="Unassembled WGS sequence"/>
</dbReference>
<dbReference type="GO" id="GO:0005524">
    <property type="term" value="F:ATP binding"/>
    <property type="evidence" value="ECO:0007669"/>
    <property type="project" value="UniProtKB-KW"/>
</dbReference>
<evidence type="ECO:0000256" key="8">
    <source>
        <dbReference type="ARBA" id="ARBA00022692"/>
    </source>
</evidence>
<keyword evidence="6" id="KW-0433">Leucine-rich repeat</keyword>
<dbReference type="OMA" id="WIFTAEC"/>
<evidence type="ECO:0000256" key="1">
    <source>
        <dbReference type="ARBA" id="ARBA00004162"/>
    </source>
</evidence>
<dbReference type="GO" id="GO:0005886">
    <property type="term" value="C:plasma membrane"/>
    <property type="evidence" value="ECO:0007669"/>
    <property type="project" value="UniProtKB-SubCell"/>
</dbReference>
<evidence type="ECO:0000256" key="7">
    <source>
        <dbReference type="ARBA" id="ARBA00022679"/>
    </source>
</evidence>
<evidence type="ECO:0000256" key="13">
    <source>
        <dbReference type="ARBA" id="ARBA00022840"/>
    </source>
</evidence>
<keyword evidence="10" id="KW-0677">Repeat</keyword>
<dbReference type="InterPro" id="IPR000719">
    <property type="entry name" value="Prot_kinase_dom"/>
</dbReference>
<keyword evidence="17" id="KW-0325">Glycoprotein</keyword>
<evidence type="ECO:0000256" key="3">
    <source>
        <dbReference type="ARBA" id="ARBA00022475"/>
    </source>
</evidence>
<dbReference type="GO" id="GO:0004674">
    <property type="term" value="F:protein serine/threonine kinase activity"/>
    <property type="evidence" value="ECO:0007669"/>
    <property type="project" value="UniProtKB-KW"/>
</dbReference>
<dbReference type="EMBL" id="JAHRHJ020000001">
    <property type="protein sequence ID" value="KAH9330303.1"/>
    <property type="molecule type" value="Genomic_DNA"/>
</dbReference>
<comment type="caution">
    <text evidence="21">The sequence shown here is derived from an EMBL/GenBank/DDBJ whole genome shotgun (WGS) entry which is preliminary data.</text>
</comment>
<keyword evidence="4" id="KW-0723">Serine/threonine-protein kinase</keyword>
<keyword evidence="8" id="KW-0812">Transmembrane</keyword>
<comment type="subcellular location">
    <subcellularLocation>
        <location evidence="1">Cell membrane</location>
        <topology evidence="1">Single-pass membrane protein</topology>
    </subcellularLocation>
</comment>
<keyword evidence="5" id="KW-0597">Phosphoprotein</keyword>
<feature type="domain" description="Protein kinase" evidence="20">
    <location>
        <begin position="121"/>
        <end position="398"/>
    </location>
</feature>
<dbReference type="EC" id="2.7.11.1" evidence="2"/>
<keyword evidence="14" id="KW-1133">Transmembrane helix</keyword>
<evidence type="ECO:0000256" key="15">
    <source>
        <dbReference type="ARBA" id="ARBA00023136"/>
    </source>
</evidence>
<dbReference type="Gene3D" id="3.30.200.20">
    <property type="entry name" value="Phosphorylase Kinase, domain 1"/>
    <property type="match status" value="1"/>
</dbReference>
<dbReference type="AlphaFoldDB" id="A0AA38LM81"/>
<evidence type="ECO:0000256" key="5">
    <source>
        <dbReference type="ARBA" id="ARBA00022553"/>
    </source>
</evidence>
<keyword evidence="7" id="KW-0808">Transferase</keyword>
<dbReference type="PROSITE" id="PS50011">
    <property type="entry name" value="PROTEIN_KINASE_DOM"/>
    <property type="match status" value="1"/>
</dbReference>
<dbReference type="InterPro" id="IPR011009">
    <property type="entry name" value="Kinase-like_dom_sf"/>
</dbReference>
<dbReference type="SUPFAM" id="SSF56112">
    <property type="entry name" value="Protein kinase-like (PK-like)"/>
    <property type="match status" value="1"/>
</dbReference>
<evidence type="ECO:0000256" key="9">
    <source>
        <dbReference type="ARBA" id="ARBA00022729"/>
    </source>
</evidence>
<protein>
    <recommendedName>
        <fullName evidence="2">non-specific serine/threonine protein kinase</fullName>
        <ecNumber evidence="2">2.7.11.1</ecNumber>
    </recommendedName>
</protein>
<name>A0AA38LM81_TAXCH</name>
<evidence type="ECO:0000256" key="12">
    <source>
        <dbReference type="ARBA" id="ARBA00022777"/>
    </source>
</evidence>
<evidence type="ECO:0000256" key="14">
    <source>
        <dbReference type="ARBA" id="ARBA00022989"/>
    </source>
</evidence>
<keyword evidence="13" id="KW-0067">ATP-binding</keyword>
<reference evidence="21 22" key="1">
    <citation type="journal article" date="2021" name="Nat. Plants">
        <title>The Taxus genome provides insights into paclitaxel biosynthesis.</title>
        <authorList>
            <person name="Xiong X."/>
            <person name="Gou J."/>
            <person name="Liao Q."/>
            <person name="Li Y."/>
            <person name="Zhou Q."/>
            <person name="Bi G."/>
            <person name="Li C."/>
            <person name="Du R."/>
            <person name="Wang X."/>
            <person name="Sun T."/>
            <person name="Guo L."/>
            <person name="Liang H."/>
            <person name="Lu P."/>
            <person name="Wu Y."/>
            <person name="Zhang Z."/>
            <person name="Ro D.K."/>
            <person name="Shang Y."/>
            <person name="Huang S."/>
            <person name="Yan J."/>
        </authorList>
    </citation>
    <scope>NUCLEOTIDE SEQUENCE [LARGE SCALE GENOMIC DNA]</scope>
    <source>
        <strain evidence="21">Ta-2019</strain>
    </source>
</reference>
<keyword evidence="16" id="KW-0675">Receptor</keyword>
<keyword evidence="15" id="KW-0472">Membrane</keyword>
<sequence>MRWVKLALGCFARSPLEKPAMNKAIPVMKGLLDFPEMPLRESLKGLEPGNRFHVTSAEQNAGMKEVMDAWAMDNIGISHSSIRNKRETEILIEQSLELPLMSRIKLPKISYVDIVKATHGFDKANILGKSNSASLYKGLLSNGSYVAVKVFNLMNKDAHWIFTAECKVLKEIRHRNLVKIGSICSTDKFTALIYKFMCNESLEKHLHSFMCNELGVKQRLNIAIDLAHAIEYLHHDCHVQIVHSALKPSNVLLDQDMTAHLSDFGIARIAGLDTPDYEDLKGTLGYIAPECAVSGRISTERDVYSYGILLLEMVTGKKPTNNMFEGDLTLHKWVNSAFLNRVLDVVDQRLLTEATDNEIQIVVSLLRIGLWCSNNTVKARPTMKEVSTVLEIIKEEWLRDTSSSVKLKRSLSDQFASLFPEHSESLSSDTRVVTSVTVTPEHCERGSSSPVKLAYI</sequence>
<gene>
    <name evidence="21" type="ORF">KI387_002411</name>
</gene>
<organism evidence="21 22">
    <name type="scientific">Taxus chinensis</name>
    <name type="common">Chinese yew</name>
    <name type="synonym">Taxus wallichiana var. chinensis</name>
    <dbReference type="NCBI Taxonomy" id="29808"/>
    <lineage>
        <taxon>Eukaryota</taxon>
        <taxon>Viridiplantae</taxon>
        <taxon>Streptophyta</taxon>
        <taxon>Embryophyta</taxon>
        <taxon>Tracheophyta</taxon>
        <taxon>Spermatophyta</taxon>
        <taxon>Pinopsida</taxon>
        <taxon>Pinidae</taxon>
        <taxon>Conifers II</taxon>
        <taxon>Cupressales</taxon>
        <taxon>Taxaceae</taxon>
        <taxon>Taxus</taxon>
    </lineage>
</organism>
<evidence type="ECO:0000259" key="20">
    <source>
        <dbReference type="PROSITE" id="PS50011"/>
    </source>
</evidence>
<evidence type="ECO:0000256" key="19">
    <source>
        <dbReference type="ARBA" id="ARBA00048679"/>
    </source>
</evidence>
<evidence type="ECO:0000313" key="22">
    <source>
        <dbReference type="Proteomes" id="UP000824469"/>
    </source>
</evidence>
<evidence type="ECO:0000256" key="2">
    <source>
        <dbReference type="ARBA" id="ARBA00012513"/>
    </source>
</evidence>
<evidence type="ECO:0000256" key="18">
    <source>
        <dbReference type="ARBA" id="ARBA00047899"/>
    </source>
</evidence>
<keyword evidence="9" id="KW-0732">Signal</keyword>